<evidence type="ECO:0000259" key="4">
    <source>
        <dbReference type="PROSITE" id="PS50887"/>
    </source>
</evidence>
<protein>
    <submittedName>
        <fullName evidence="5">EAL domain-containing protein</fullName>
    </submittedName>
</protein>
<sequence length="1058" mass="116901">MNGPSRGGGAVSHDRLLASVLDGISRPVIVRDDQLRYVWANEAGCAFLGRPLEDLRRRTAYDISLATEVDAFSRIDRAVLQSGVPNLNEEDLTMPDGSVRRFEVYKWRLSLGDGCQQLLVAEITDMTDLRAAEHKLRASEEHHRALLELQPHILWTADAAGNVEITSPGWQHLTGLPAVRGTGGAWLAAIDRRDRDMVVTRWQQAIRQGTPLDVEHRIITAEGKPRWFRTRANPRRDEAGIVLRWYGVTEDITDRRNALDRLRESETRFRAMANNAPAMIWTTDTEGRSTFFSRGWLTLTGTTEQECLGHGWLDFVHPDDRQAVEDEFAAALAAHAPLRAEYRLRRADGSHAWVIDHSVPRFGEDGAFLGYVGSALEITEKHEAEEIARETQSLITSLFDSLPDGLRLTDFDGRLILSNRAAQGMLGDAASVPGATAAERVGPANWARIRSHAAEVRRGRTSRLDIALPSADGTHIPMELILAPVRHGKDAPGRFISIWRDVTEITAARARAEEAAGRLSLVLESMIEGVLVVDRNWRLTYYNQNARSLLRKDIQIGNSLAELFPRGFGGAFDRRFREVMTTRIAQSFEARLDALAIWLAVRVSPTGDGLTILFRDITERRRAEQNSVQAQRQIMHMSRHDALTDLPNRVQFREKLDRALQTGAQPAVLSVDLDGFKSVNDAYGHPVGDSLLRKVAMRLRSCVRSGDTVARLGGDEFSIVLPRTTSQEATVALAQRIVEVLSDPFDLGGLEVAVGASVGIAFAADVAHSADELIKGADIALYRAKLSGRGTWCRFTPGMEGELRARQELRTALRRAFGTDELALHYQPLVNLRAGTISSFEALLRWRHPEFGMVSPADFIPVAEESGLIKPIGAWVLRTACAEAAGWPEPIGVAVNLSVLQFRSGGLAQIVREALDHSGLVPARLQLEITESVLLDDNGANIRTLRDLRDMGVRITMDDFGTGYSSLSYLRQFPFDKIKVDRSFVSELPEGRESMAVIRAVAGLGRSLGIVTTVEGVETELQLATVTAEGFDEAQGFFFSQPIPADQVRRTLAALGIL</sequence>
<dbReference type="PANTHER" id="PTHR44757">
    <property type="entry name" value="DIGUANYLATE CYCLASE DGCP"/>
    <property type="match status" value="1"/>
</dbReference>
<keyword evidence="6" id="KW-1185">Reference proteome</keyword>
<evidence type="ECO:0000259" key="2">
    <source>
        <dbReference type="PROSITE" id="PS50113"/>
    </source>
</evidence>
<dbReference type="InterPro" id="IPR000700">
    <property type="entry name" value="PAS-assoc_C"/>
</dbReference>
<feature type="domain" description="PAC" evidence="2">
    <location>
        <begin position="338"/>
        <end position="390"/>
    </location>
</feature>
<dbReference type="SUPFAM" id="SSF141868">
    <property type="entry name" value="EAL domain-like"/>
    <property type="match status" value="1"/>
</dbReference>
<dbReference type="InterPro" id="IPR001633">
    <property type="entry name" value="EAL_dom"/>
</dbReference>
<dbReference type="InterPro" id="IPR013656">
    <property type="entry name" value="PAS_4"/>
</dbReference>
<dbReference type="EMBL" id="JBHUGH010000009">
    <property type="protein sequence ID" value="MFD1912990.1"/>
    <property type="molecule type" value="Genomic_DNA"/>
</dbReference>
<dbReference type="PROSITE" id="PS50112">
    <property type="entry name" value="PAS"/>
    <property type="match status" value="2"/>
</dbReference>
<dbReference type="InterPro" id="IPR052155">
    <property type="entry name" value="Biofilm_reg_signaling"/>
</dbReference>
<dbReference type="CDD" id="cd00130">
    <property type="entry name" value="PAS"/>
    <property type="match status" value="5"/>
</dbReference>
<proteinExistence type="predicted"/>
<dbReference type="Gene3D" id="3.30.70.270">
    <property type="match status" value="1"/>
</dbReference>
<dbReference type="InterPro" id="IPR013655">
    <property type="entry name" value="PAS_fold_3"/>
</dbReference>
<feature type="domain" description="PAC" evidence="2">
    <location>
        <begin position="212"/>
        <end position="264"/>
    </location>
</feature>
<gene>
    <name evidence="5" type="ORF">ACFSGJ_12280</name>
</gene>
<dbReference type="InterPro" id="IPR043128">
    <property type="entry name" value="Rev_trsase/Diguanyl_cyclase"/>
</dbReference>
<dbReference type="InterPro" id="IPR001610">
    <property type="entry name" value="PAC"/>
</dbReference>
<feature type="domain" description="EAL" evidence="3">
    <location>
        <begin position="806"/>
        <end position="1056"/>
    </location>
</feature>
<dbReference type="SUPFAM" id="SSF55785">
    <property type="entry name" value="PYP-like sensor domain (PAS domain)"/>
    <property type="match status" value="5"/>
</dbReference>
<comment type="caution">
    <text evidence="5">The sequence shown here is derived from an EMBL/GenBank/DDBJ whole genome shotgun (WGS) entry which is preliminary data.</text>
</comment>
<dbReference type="Gene3D" id="3.20.20.450">
    <property type="entry name" value="EAL domain"/>
    <property type="match status" value="1"/>
</dbReference>
<evidence type="ECO:0000259" key="3">
    <source>
        <dbReference type="PROSITE" id="PS50883"/>
    </source>
</evidence>
<evidence type="ECO:0000313" key="5">
    <source>
        <dbReference type="EMBL" id="MFD1912990.1"/>
    </source>
</evidence>
<dbReference type="InterPro" id="IPR000014">
    <property type="entry name" value="PAS"/>
</dbReference>
<feature type="domain" description="PAS" evidence="1">
    <location>
        <begin position="265"/>
        <end position="335"/>
    </location>
</feature>
<name>A0ABW4S5Y3_9RHOB</name>
<feature type="domain" description="PAS" evidence="1">
    <location>
        <begin position="391"/>
        <end position="427"/>
    </location>
</feature>
<dbReference type="InterPro" id="IPR035919">
    <property type="entry name" value="EAL_sf"/>
</dbReference>
<dbReference type="SUPFAM" id="SSF55073">
    <property type="entry name" value="Nucleotide cyclase"/>
    <property type="match status" value="1"/>
</dbReference>
<dbReference type="Pfam" id="PF00563">
    <property type="entry name" value="EAL"/>
    <property type="match status" value="1"/>
</dbReference>
<feature type="domain" description="GGDEF" evidence="4">
    <location>
        <begin position="664"/>
        <end position="797"/>
    </location>
</feature>
<dbReference type="SMART" id="SM00052">
    <property type="entry name" value="EAL"/>
    <property type="match status" value="1"/>
</dbReference>
<dbReference type="PROSITE" id="PS50883">
    <property type="entry name" value="EAL"/>
    <property type="match status" value="1"/>
</dbReference>
<dbReference type="RefSeq" id="WP_390262085.1">
    <property type="nucleotide sequence ID" value="NZ_JBHUGH010000009.1"/>
</dbReference>
<dbReference type="Pfam" id="PF08447">
    <property type="entry name" value="PAS_3"/>
    <property type="match status" value="2"/>
</dbReference>
<dbReference type="InterPro" id="IPR035965">
    <property type="entry name" value="PAS-like_dom_sf"/>
</dbReference>
<dbReference type="InterPro" id="IPR029787">
    <property type="entry name" value="Nucleotide_cyclase"/>
</dbReference>
<dbReference type="InterPro" id="IPR000160">
    <property type="entry name" value="GGDEF_dom"/>
</dbReference>
<evidence type="ECO:0000313" key="6">
    <source>
        <dbReference type="Proteomes" id="UP001597353"/>
    </source>
</evidence>
<dbReference type="PROSITE" id="PS50887">
    <property type="entry name" value="GGDEF"/>
    <property type="match status" value="1"/>
</dbReference>
<dbReference type="Gene3D" id="3.30.450.20">
    <property type="entry name" value="PAS domain"/>
    <property type="match status" value="5"/>
</dbReference>
<dbReference type="SMART" id="SM00086">
    <property type="entry name" value="PAC"/>
    <property type="match status" value="3"/>
</dbReference>
<dbReference type="NCBIfam" id="TIGR00229">
    <property type="entry name" value="sensory_box"/>
    <property type="match status" value="3"/>
</dbReference>
<dbReference type="Pfam" id="PF08448">
    <property type="entry name" value="PAS_4"/>
    <property type="match status" value="3"/>
</dbReference>
<accession>A0ABW4S5Y3</accession>
<reference evidence="6" key="1">
    <citation type="journal article" date="2019" name="Int. J. Syst. Evol. Microbiol.">
        <title>The Global Catalogue of Microorganisms (GCM) 10K type strain sequencing project: providing services to taxonomists for standard genome sequencing and annotation.</title>
        <authorList>
            <consortium name="The Broad Institute Genomics Platform"/>
            <consortium name="The Broad Institute Genome Sequencing Center for Infectious Disease"/>
            <person name="Wu L."/>
            <person name="Ma J."/>
        </authorList>
    </citation>
    <scope>NUCLEOTIDE SEQUENCE [LARGE SCALE GENOMIC DNA]</scope>
    <source>
        <strain evidence="6">CGMCC 4.7242</strain>
    </source>
</reference>
<dbReference type="CDD" id="cd01948">
    <property type="entry name" value="EAL"/>
    <property type="match status" value="1"/>
</dbReference>
<dbReference type="PANTHER" id="PTHR44757:SF2">
    <property type="entry name" value="BIOFILM ARCHITECTURE MAINTENANCE PROTEIN MBAA"/>
    <property type="match status" value="1"/>
</dbReference>
<dbReference type="SMART" id="SM00091">
    <property type="entry name" value="PAS"/>
    <property type="match status" value="5"/>
</dbReference>
<dbReference type="NCBIfam" id="TIGR00254">
    <property type="entry name" value="GGDEF"/>
    <property type="match status" value="1"/>
</dbReference>
<dbReference type="PROSITE" id="PS50113">
    <property type="entry name" value="PAC"/>
    <property type="match status" value="3"/>
</dbReference>
<feature type="domain" description="PAC" evidence="2">
    <location>
        <begin position="462"/>
        <end position="514"/>
    </location>
</feature>
<dbReference type="Pfam" id="PF00990">
    <property type="entry name" value="GGDEF"/>
    <property type="match status" value="1"/>
</dbReference>
<dbReference type="CDD" id="cd01949">
    <property type="entry name" value="GGDEF"/>
    <property type="match status" value="1"/>
</dbReference>
<evidence type="ECO:0000259" key="1">
    <source>
        <dbReference type="PROSITE" id="PS50112"/>
    </source>
</evidence>
<dbReference type="SMART" id="SM00267">
    <property type="entry name" value="GGDEF"/>
    <property type="match status" value="1"/>
</dbReference>
<organism evidence="5 6">
    <name type="scientific">Halodurantibacterium flavum</name>
    <dbReference type="NCBI Taxonomy" id="1382802"/>
    <lineage>
        <taxon>Bacteria</taxon>
        <taxon>Pseudomonadati</taxon>
        <taxon>Pseudomonadota</taxon>
        <taxon>Alphaproteobacteria</taxon>
        <taxon>Rhodobacterales</taxon>
        <taxon>Paracoccaceae</taxon>
        <taxon>Halodurantibacterium</taxon>
    </lineage>
</organism>
<dbReference type="Proteomes" id="UP001597353">
    <property type="component" value="Unassembled WGS sequence"/>
</dbReference>